<dbReference type="InterPro" id="IPR000210">
    <property type="entry name" value="BTB/POZ_dom"/>
</dbReference>
<evidence type="ECO:0000256" key="2">
    <source>
        <dbReference type="ARBA" id="ARBA00022737"/>
    </source>
</evidence>
<dbReference type="PANTHER" id="PTHR24412:SF441">
    <property type="entry name" value="KELCH-LIKE PROTEIN 28"/>
    <property type="match status" value="1"/>
</dbReference>
<dbReference type="Gene3D" id="3.30.710.10">
    <property type="entry name" value="Potassium Channel Kv1.1, Chain A"/>
    <property type="match status" value="1"/>
</dbReference>
<feature type="domain" description="BTB" evidence="3">
    <location>
        <begin position="53"/>
        <end position="103"/>
    </location>
</feature>
<dbReference type="Proteomes" id="UP000271162">
    <property type="component" value="Unassembled WGS sequence"/>
</dbReference>
<dbReference type="InterPro" id="IPR011333">
    <property type="entry name" value="SKP1/BTB/POZ_sf"/>
</dbReference>
<evidence type="ECO:0000256" key="1">
    <source>
        <dbReference type="ARBA" id="ARBA00022441"/>
    </source>
</evidence>
<keyword evidence="5" id="KW-1185">Reference proteome</keyword>
<sequence length="127" mass="14108">MACEFINEKLPAEVLSKLASFRESGTFCDVILEADSNSKAKSEATSPTSIRTHKLDIDDETLRLLADYMYTSRLNIDEKNVRALFGAAKILHLDSVRSECSSLNTEVEALLEALELDTFQKSGLKYG</sequence>
<dbReference type="WBParaSite" id="NBR_0001304401-mRNA-1">
    <property type="protein sequence ID" value="NBR_0001304401-mRNA-1"/>
    <property type="gene ID" value="NBR_0001304401"/>
</dbReference>
<organism evidence="6">
    <name type="scientific">Nippostrongylus brasiliensis</name>
    <name type="common">Rat hookworm</name>
    <dbReference type="NCBI Taxonomy" id="27835"/>
    <lineage>
        <taxon>Eukaryota</taxon>
        <taxon>Metazoa</taxon>
        <taxon>Ecdysozoa</taxon>
        <taxon>Nematoda</taxon>
        <taxon>Chromadorea</taxon>
        <taxon>Rhabditida</taxon>
        <taxon>Rhabditina</taxon>
        <taxon>Rhabditomorpha</taxon>
        <taxon>Strongyloidea</taxon>
        <taxon>Heligmosomidae</taxon>
        <taxon>Nippostrongylus</taxon>
    </lineage>
</organism>
<dbReference type="STRING" id="27835.A0A158R141"/>
<dbReference type="AlphaFoldDB" id="A0A158R141"/>
<keyword evidence="2" id="KW-0677">Repeat</keyword>
<dbReference type="PANTHER" id="PTHR24412">
    <property type="entry name" value="KELCH PROTEIN"/>
    <property type="match status" value="1"/>
</dbReference>
<proteinExistence type="predicted"/>
<name>A0A158R141_NIPBR</name>
<protein>
    <submittedName>
        <fullName evidence="6">BTB domain-containing protein</fullName>
    </submittedName>
</protein>
<accession>A0A158R141</accession>
<dbReference type="Pfam" id="PF00651">
    <property type="entry name" value="BTB"/>
    <property type="match status" value="1"/>
</dbReference>
<reference evidence="4 5" key="2">
    <citation type="submission" date="2018-11" db="EMBL/GenBank/DDBJ databases">
        <authorList>
            <consortium name="Pathogen Informatics"/>
        </authorList>
    </citation>
    <scope>NUCLEOTIDE SEQUENCE [LARGE SCALE GENOMIC DNA]</scope>
</reference>
<dbReference type="SUPFAM" id="SSF54695">
    <property type="entry name" value="POZ domain"/>
    <property type="match status" value="1"/>
</dbReference>
<evidence type="ECO:0000313" key="6">
    <source>
        <dbReference type="WBParaSite" id="NBR_0001304401-mRNA-1"/>
    </source>
</evidence>
<evidence type="ECO:0000313" key="5">
    <source>
        <dbReference type="Proteomes" id="UP000271162"/>
    </source>
</evidence>
<dbReference type="EMBL" id="UYSL01020928">
    <property type="protein sequence ID" value="VDL76634.1"/>
    <property type="molecule type" value="Genomic_DNA"/>
</dbReference>
<evidence type="ECO:0000259" key="3">
    <source>
        <dbReference type="Pfam" id="PF00651"/>
    </source>
</evidence>
<keyword evidence="1" id="KW-0880">Kelch repeat</keyword>
<reference evidence="6" key="1">
    <citation type="submission" date="2016-04" db="UniProtKB">
        <authorList>
            <consortium name="WormBaseParasite"/>
        </authorList>
    </citation>
    <scope>IDENTIFICATION</scope>
</reference>
<gene>
    <name evidence="4" type="ORF">NBR_LOCUS13045</name>
</gene>
<evidence type="ECO:0000313" key="4">
    <source>
        <dbReference type="EMBL" id="VDL76634.1"/>
    </source>
</evidence>